<proteinExistence type="predicted"/>
<evidence type="ECO:0000313" key="2">
    <source>
        <dbReference type="Proteomes" id="UP000216605"/>
    </source>
</evidence>
<dbReference type="EMBL" id="NOXV01000295">
    <property type="protein sequence ID" value="OYQ34077.1"/>
    <property type="molecule type" value="Genomic_DNA"/>
</dbReference>
<name>A0A255YXW8_9FLAO</name>
<accession>A0A255YXW8</accession>
<dbReference type="AlphaFoldDB" id="A0A255YXW8"/>
<dbReference type="Proteomes" id="UP000216605">
    <property type="component" value="Unassembled WGS sequence"/>
</dbReference>
<evidence type="ECO:0000313" key="1">
    <source>
        <dbReference type="EMBL" id="OYQ34077.1"/>
    </source>
</evidence>
<dbReference type="OrthoDB" id="8818984at2"/>
<dbReference type="RefSeq" id="WP_094415939.1">
    <property type="nucleotide sequence ID" value="NZ_NOXV01000295.1"/>
</dbReference>
<keyword evidence="2" id="KW-1185">Reference proteome</keyword>
<protein>
    <submittedName>
        <fullName evidence="1">Uncharacterized protein</fullName>
    </submittedName>
</protein>
<organism evidence="1 2">
    <name type="scientific">Flavobacterium cyanobacteriorum</name>
    <dbReference type="NCBI Taxonomy" id="2022802"/>
    <lineage>
        <taxon>Bacteria</taxon>
        <taxon>Pseudomonadati</taxon>
        <taxon>Bacteroidota</taxon>
        <taxon>Flavobacteriia</taxon>
        <taxon>Flavobacteriales</taxon>
        <taxon>Flavobacteriaceae</taxon>
        <taxon>Flavobacterium</taxon>
    </lineage>
</organism>
<comment type="caution">
    <text evidence="1">The sequence shown here is derived from an EMBL/GenBank/DDBJ whole genome shotgun (WGS) entry which is preliminary data.</text>
</comment>
<gene>
    <name evidence="1" type="ORF">CHU92_12130</name>
</gene>
<sequence>MSKQFTISYPGDKAQLITRLKNMIGSNGTLAGNENSGNFRGSTPVGGFEGSYAIQGDDIIVTIDKKPMLVSTDRIKEEFQKALQRGI</sequence>
<reference evidence="1 2" key="1">
    <citation type="submission" date="2017-07" db="EMBL/GenBank/DDBJ databases">
        <title>Flavobacterium cyanobacteriorum sp. nov., isolated from cyanobacterial aggregates in a eutrophic lake.</title>
        <authorList>
            <person name="Cai H."/>
        </authorList>
    </citation>
    <scope>NUCLEOTIDE SEQUENCE [LARGE SCALE GENOMIC DNA]</scope>
    <source>
        <strain evidence="1 2">TH021</strain>
    </source>
</reference>